<dbReference type="InterPro" id="IPR016181">
    <property type="entry name" value="Acyl_CoA_acyltransferase"/>
</dbReference>
<dbReference type="OrthoDB" id="61113at2759"/>
<evidence type="ECO:0000259" key="1">
    <source>
        <dbReference type="PROSITE" id="PS51186"/>
    </source>
</evidence>
<evidence type="ECO:0000313" key="3">
    <source>
        <dbReference type="Proteomes" id="UP000305067"/>
    </source>
</evidence>
<dbReference type="SUPFAM" id="SSF55729">
    <property type="entry name" value="Acyl-CoA N-acyltransferases (Nat)"/>
    <property type="match status" value="1"/>
</dbReference>
<evidence type="ECO:0000313" key="2">
    <source>
        <dbReference type="EMBL" id="TFK99280.1"/>
    </source>
</evidence>
<protein>
    <recommendedName>
        <fullName evidence="1">N-acetyltransferase domain-containing protein</fullName>
    </recommendedName>
</protein>
<feature type="domain" description="N-acetyltransferase" evidence="1">
    <location>
        <begin position="75"/>
        <end position="228"/>
    </location>
</feature>
<dbReference type="STRING" id="1884261.A0A5C3QFM4"/>
<dbReference type="Pfam" id="PF00583">
    <property type="entry name" value="Acetyltransf_1"/>
    <property type="match status" value="1"/>
</dbReference>
<name>A0A5C3QFM4_9AGAR</name>
<dbReference type="EMBL" id="ML178834">
    <property type="protein sequence ID" value="TFK99280.1"/>
    <property type="molecule type" value="Genomic_DNA"/>
</dbReference>
<accession>A0A5C3QFM4</accession>
<keyword evidence="3" id="KW-1185">Reference proteome</keyword>
<dbReference type="PROSITE" id="PS51186">
    <property type="entry name" value="GNAT"/>
    <property type="match status" value="1"/>
</dbReference>
<dbReference type="Proteomes" id="UP000305067">
    <property type="component" value="Unassembled WGS sequence"/>
</dbReference>
<proteinExistence type="predicted"/>
<reference evidence="2 3" key="1">
    <citation type="journal article" date="2019" name="Nat. Ecol. Evol.">
        <title>Megaphylogeny resolves global patterns of mushroom evolution.</title>
        <authorList>
            <person name="Varga T."/>
            <person name="Krizsan K."/>
            <person name="Foldi C."/>
            <person name="Dima B."/>
            <person name="Sanchez-Garcia M."/>
            <person name="Sanchez-Ramirez S."/>
            <person name="Szollosi G.J."/>
            <person name="Szarkandi J.G."/>
            <person name="Papp V."/>
            <person name="Albert L."/>
            <person name="Andreopoulos W."/>
            <person name="Angelini C."/>
            <person name="Antonin V."/>
            <person name="Barry K.W."/>
            <person name="Bougher N.L."/>
            <person name="Buchanan P."/>
            <person name="Buyck B."/>
            <person name="Bense V."/>
            <person name="Catcheside P."/>
            <person name="Chovatia M."/>
            <person name="Cooper J."/>
            <person name="Damon W."/>
            <person name="Desjardin D."/>
            <person name="Finy P."/>
            <person name="Geml J."/>
            <person name="Haridas S."/>
            <person name="Hughes K."/>
            <person name="Justo A."/>
            <person name="Karasinski D."/>
            <person name="Kautmanova I."/>
            <person name="Kiss B."/>
            <person name="Kocsube S."/>
            <person name="Kotiranta H."/>
            <person name="LaButti K.M."/>
            <person name="Lechner B.E."/>
            <person name="Liimatainen K."/>
            <person name="Lipzen A."/>
            <person name="Lukacs Z."/>
            <person name="Mihaltcheva S."/>
            <person name="Morgado L.N."/>
            <person name="Niskanen T."/>
            <person name="Noordeloos M.E."/>
            <person name="Ohm R.A."/>
            <person name="Ortiz-Santana B."/>
            <person name="Ovrebo C."/>
            <person name="Racz N."/>
            <person name="Riley R."/>
            <person name="Savchenko A."/>
            <person name="Shiryaev A."/>
            <person name="Soop K."/>
            <person name="Spirin V."/>
            <person name="Szebenyi C."/>
            <person name="Tomsovsky M."/>
            <person name="Tulloss R.E."/>
            <person name="Uehling J."/>
            <person name="Grigoriev I.V."/>
            <person name="Vagvolgyi C."/>
            <person name="Papp T."/>
            <person name="Martin F.M."/>
            <person name="Miettinen O."/>
            <person name="Hibbett D.S."/>
            <person name="Nagy L.G."/>
        </authorList>
    </citation>
    <scope>NUCLEOTIDE SEQUENCE [LARGE SCALE GENOMIC DNA]</scope>
    <source>
        <strain evidence="2 3">CBS 309.79</strain>
    </source>
</reference>
<dbReference type="Gene3D" id="3.40.630.30">
    <property type="match status" value="1"/>
</dbReference>
<dbReference type="AlphaFoldDB" id="A0A5C3QFM4"/>
<organism evidence="2 3">
    <name type="scientific">Pterulicium gracile</name>
    <dbReference type="NCBI Taxonomy" id="1884261"/>
    <lineage>
        <taxon>Eukaryota</taxon>
        <taxon>Fungi</taxon>
        <taxon>Dikarya</taxon>
        <taxon>Basidiomycota</taxon>
        <taxon>Agaricomycotina</taxon>
        <taxon>Agaricomycetes</taxon>
        <taxon>Agaricomycetidae</taxon>
        <taxon>Agaricales</taxon>
        <taxon>Pleurotineae</taxon>
        <taxon>Pterulaceae</taxon>
        <taxon>Pterulicium</taxon>
    </lineage>
</organism>
<dbReference type="InterPro" id="IPR000182">
    <property type="entry name" value="GNAT_dom"/>
</dbReference>
<gene>
    <name evidence="2" type="ORF">BDV98DRAFT_571328</name>
</gene>
<dbReference type="GO" id="GO:0016747">
    <property type="term" value="F:acyltransferase activity, transferring groups other than amino-acyl groups"/>
    <property type="evidence" value="ECO:0007669"/>
    <property type="project" value="InterPro"/>
</dbReference>
<dbReference type="CDD" id="cd04301">
    <property type="entry name" value="NAT_SF"/>
    <property type="match status" value="1"/>
</dbReference>
<sequence length="231" mass="25217">MAESSVPPEQARYLIKKLDSSALTPGVMDKIVSFSVEAFDQGRDPWVAAATGGVVSLADGMLRSRVAAGMVAEGGRVYVAYEAQGSESEPVGVAVWMMPGEDLYATTAQKEAHYIAWQRQVDPTVAAWCEHNMMLPVEQLVGNVRKDTWNLAFLAVDPRHHRRGIAKLLIGEVQRIALNRREGLSVLTQSRSNVGVYEVLGFQLRSNLEIVGGVGGDFTVYFLVQLVEGLL</sequence>